<comment type="caution">
    <text evidence="4">The sequence shown here is derived from an EMBL/GenBank/DDBJ whole genome shotgun (WGS) entry which is preliminary data.</text>
</comment>
<dbReference type="EC" id="3.1.3.1" evidence="1"/>
<sequence>TAEVKKIVANATYSTSKLVVYMGQCISQTANIAWTTIGHVGTDVNLYCAGPSVFTRRCNGNHDNTHLNHIMADYLNLDLHSITLKLRGHKPSCNQTTTPTVIPNATNATATPTITSASPITTKP</sequence>
<dbReference type="AlphaFoldDB" id="A0A3R6XBH3"/>
<feature type="non-terminal residue" evidence="4">
    <location>
        <position position="1"/>
    </location>
</feature>
<evidence type="ECO:0000256" key="2">
    <source>
        <dbReference type="PIRSR" id="PIRSR601952-2"/>
    </source>
</evidence>
<feature type="region of interest" description="Disordered" evidence="3">
    <location>
        <begin position="95"/>
        <end position="124"/>
    </location>
</feature>
<dbReference type="InterPro" id="IPR017850">
    <property type="entry name" value="Alkaline_phosphatase_core_sf"/>
</dbReference>
<name>A0A3R6XBH3_APHAT</name>
<protein>
    <recommendedName>
        <fullName evidence="1">alkaline phosphatase</fullName>
        <ecNumber evidence="1">3.1.3.1</ecNumber>
    </recommendedName>
</protein>
<evidence type="ECO:0000313" key="4">
    <source>
        <dbReference type="EMBL" id="RHZ04763.1"/>
    </source>
</evidence>
<proteinExistence type="predicted"/>
<feature type="compositionally biased region" description="Low complexity" evidence="3">
    <location>
        <begin position="96"/>
        <end position="124"/>
    </location>
</feature>
<reference evidence="4 5" key="1">
    <citation type="submission" date="2018-08" db="EMBL/GenBank/DDBJ databases">
        <title>Aphanomyces genome sequencing and annotation.</title>
        <authorList>
            <person name="Minardi D."/>
            <person name="Oidtmann B."/>
            <person name="Van Der Giezen M."/>
            <person name="Studholme D.J."/>
        </authorList>
    </citation>
    <scope>NUCLEOTIDE SEQUENCE [LARGE SCALE GENOMIC DNA]</scope>
    <source>
        <strain evidence="4 5">Da</strain>
    </source>
</reference>
<gene>
    <name evidence="4" type="ORF">DYB37_010255</name>
</gene>
<dbReference type="Pfam" id="PF00245">
    <property type="entry name" value="Alk_phosphatase"/>
    <property type="match status" value="1"/>
</dbReference>
<dbReference type="Proteomes" id="UP000285430">
    <property type="component" value="Unassembled WGS sequence"/>
</dbReference>
<dbReference type="InterPro" id="IPR001952">
    <property type="entry name" value="Alkaline_phosphatase"/>
</dbReference>
<evidence type="ECO:0000256" key="3">
    <source>
        <dbReference type="SAM" id="MobiDB-lite"/>
    </source>
</evidence>
<keyword evidence="2" id="KW-0479">Metal-binding</keyword>
<evidence type="ECO:0000313" key="5">
    <source>
        <dbReference type="Proteomes" id="UP000285430"/>
    </source>
</evidence>
<organism evidence="4 5">
    <name type="scientific">Aphanomyces astaci</name>
    <name type="common">Crayfish plague agent</name>
    <dbReference type="NCBI Taxonomy" id="112090"/>
    <lineage>
        <taxon>Eukaryota</taxon>
        <taxon>Sar</taxon>
        <taxon>Stramenopiles</taxon>
        <taxon>Oomycota</taxon>
        <taxon>Saprolegniomycetes</taxon>
        <taxon>Saprolegniales</taxon>
        <taxon>Verrucalvaceae</taxon>
        <taxon>Aphanomyces</taxon>
    </lineage>
</organism>
<dbReference type="SUPFAM" id="SSF53649">
    <property type="entry name" value="Alkaline phosphatase-like"/>
    <property type="match status" value="1"/>
</dbReference>
<dbReference type="Gene3D" id="1.10.60.40">
    <property type="match status" value="1"/>
</dbReference>
<feature type="binding site" evidence="2">
    <location>
        <position position="39"/>
    </location>
    <ligand>
        <name>Zn(2+)</name>
        <dbReference type="ChEBI" id="CHEBI:29105"/>
        <label>2</label>
    </ligand>
</feature>
<dbReference type="EMBL" id="QUTH01007388">
    <property type="protein sequence ID" value="RHZ04763.1"/>
    <property type="molecule type" value="Genomic_DNA"/>
</dbReference>
<dbReference type="GO" id="GO:0046872">
    <property type="term" value="F:metal ion binding"/>
    <property type="evidence" value="ECO:0007669"/>
    <property type="project" value="UniProtKB-KW"/>
</dbReference>
<comment type="cofactor">
    <cofactor evidence="2">
        <name>Zn(2+)</name>
        <dbReference type="ChEBI" id="CHEBI:29105"/>
    </cofactor>
    <text evidence="2">Binds 2 Zn(2+) ions.</text>
</comment>
<accession>A0A3R6XBH3</accession>
<dbReference type="Gene3D" id="3.40.720.10">
    <property type="entry name" value="Alkaline Phosphatase, subunit A"/>
    <property type="match status" value="1"/>
</dbReference>
<dbReference type="GO" id="GO:0004035">
    <property type="term" value="F:alkaline phosphatase activity"/>
    <property type="evidence" value="ECO:0007669"/>
    <property type="project" value="UniProtKB-EC"/>
</dbReference>
<keyword evidence="2" id="KW-0862">Zinc</keyword>
<evidence type="ECO:0000256" key="1">
    <source>
        <dbReference type="ARBA" id="ARBA00012647"/>
    </source>
</evidence>